<sequence>METMSGKLNEQVNAKLEGTVRKEQMETLQERIERDVKKLKSEAKELKRKTQPLLPTAISQRKSAADDLHMRERAGPTEMLRPMGLYETSERPVFKGDITHFKAFMMDLKQLVDQFDVRDWGKLALLTAQCKIREDGGEITVEKIASIVKEDAKSIRNAKIHLSTKSTLRNVLDTAADITLVRTGALRQINEKQINIL</sequence>
<evidence type="ECO:0000256" key="1">
    <source>
        <dbReference type="SAM" id="Coils"/>
    </source>
</evidence>
<keyword evidence="1" id="KW-0175">Coiled coil</keyword>
<evidence type="ECO:0000256" key="2">
    <source>
        <dbReference type="SAM" id="MobiDB-lite"/>
    </source>
</evidence>
<feature type="compositionally biased region" description="Basic and acidic residues" evidence="2">
    <location>
        <begin position="63"/>
        <end position="75"/>
    </location>
</feature>
<organism evidence="3 4">
    <name type="scientific">Dimorphilus gyrociliatus</name>
    <dbReference type="NCBI Taxonomy" id="2664684"/>
    <lineage>
        <taxon>Eukaryota</taxon>
        <taxon>Metazoa</taxon>
        <taxon>Spiralia</taxon>
        <taxon>Lophotrochozoa</taxon>
        <taxon>Annelida</taxon>
        <taxon>Polychaeta</taxon>
        <taxon>Polychaeta incertae sedis</taxon>
        <taxon>Dinophilidae</taxon>
        <taxon>Dimorphilus</taxon>
    </lineage>
</organism>
<dbReference type="AlphaFoldDB" id="A0A7I8WBE4"/>
<comment type="caution">
    <text evidence="3">The sequence shown here is derived from an EMBL/GenBank/DDBJ whole genome shotgun (WGS) entry which is preliminary data.</text>
</comment>
<dbReference type="EMBL" id="CAJFCJ010000026">
    <property type="protein sequence ID" value="CAD5125466.1"/>
    <property type="molecule type" value="Genomic_DNA"/>
</dbReference>
<feature type="region of interest" description="Disordered" evidence="2">
    <location>
        <begin position="1"/>
        <end position="22"/>
    </location>
</feature>
<evidence type="ECO:0000313" key="4">
    <source>
        <dbReference type="Proteomes" id="UP000549394"/>
    </source>
</evidence>
<evidence type="ECO:0000313" key="3">
    <source>
        <dbReference type="EMBL" id="CAD5125466.1"/>
    </source>
</evidence>
<accession>A0A7I8WBE4</accession>
<reference evidence="3 4" key="1">
    <citation type="submission" date="2020-08" db="EMBL/GenBank/DDBJ databases">
        <authorList>
            <person name="Hejnol A."/>
        </authorList>
    </citation>
    <scope>NUCLEOTIDE SEQUENCE [LARGE SCALE GENOMIC DNA]</scope>
</reference>
<proteinExistence type="predicted"/>
<keyword evidence="4" id="KW-1185">Reference proteome</keyword>
<feature type="region of interest" description="Disordered" evidence="2">
    <location>
        <begin position="50"/>
        <end position="75"/>
    </location>
</feature>
<name>A0A7I8WBE4_9ANNE</name>
<gene>
    <name evidence="3" type="ORF">DGYR_LOCUS12838</name>
</gene>
<feature type="coiled-coil region" evidence="1">
    <location>
        <begin position="22"/>
        <end position="49"/>
    </location>
</feature>
<protein>
    <submittedName>
        <fullName evidence="3">DgyrCDS13683</fullName>
    </submittedName>
</protein>
<dbReference type="Proteomes" id="UP000549394">
    <property type="component" value="Unassembled WGS sequence"/>
</dbReference>
<feature type="compositionally biased region" description="Polar residues" evidence="2">
    <location>
        <begin position="1"/>
        <end position="12"/>
    </location>
</feature>